<feature type="active site" description="Nucleophile; methyl group acceptor" evidence="9">
    <location>
        <position position="122"/>
    </location>
</feature>
<feature type="domain" description="Methylated-DNA-[protein]-cysteine S-methyltransferase DNA binding" evidence="10">
    <location>
        <begin position="71"/>
        <end position="151"/>
    </location>
</feature>
<dbReference type="NCBIfam" id="TIGR00589">
    <property type="entry name" value="ogt"/>
    <property type="match status" value="1"/>
</dbReference>
<evidence type="ECO:0000256" key="9">
    <source>
        <dbReference type="HAMAP-Rule" id="MF_00772"/>
    </source>
</evidence>
<evidence type="ECO:0000256" key="8">
    <source>
        <dbReference type="ARBA" id="ARBA00049348"/>
    </source>
</evidence>
<protein>
    <recommendedName>
        <fullName evidence="9">Methylated-DNA--protein-cysteine methyltransferase</fullName>
        <ecNumber evidence="9">2.1.1.63</ecNumber>
    </recommendedName>
    <alternativeName>
        <fullName evidence="9">6-O-methylguanine-DNA methyltransferase</fullName>
        <shortName evidence="9">MGMT</shortName>
    </alternativeName>
    <alternativeName>
        <fullName evidence="9">O-6-methylguanine-DNA-alkyltransferase</fullName>
    </alternativeName>
</protein>
<dbReference type="GO" id="GO:0006307">
    <property type="term" value="P:DNA alkylation repair"/>
    <property type="evidence" value="ECO:0007669"/>
    <property type="project" value="UniProtKB-UniRule"/>
</dbReference>
<organism evidence="12 13">
    <name type="scientific">Thermoanaerobacterium thermosaccharolyticum</name>
    <name type="common">Clostridium thermosaccharolyticum</name>
    <dbReference type="NCBI Taxonomy" id="1517"/>
    <lineage>
        <taxon>Bacteria</taxon>
        <taxon>Bacillati</taxon>
        <taxon>Bacillota</taxon>
        <taxon>Clostridia</taxon>
        <taxon>Thermoanaerobacterales</taxon>
        <taxon>Thermoanaerobacteraceae</taxon>
        <taxon>Thermoanaerobacterium</taxon>
    </lineage>
</organism>
<dbReference type="AlphaFoldDB" id="A0A231VG57"/>
<evidence type="ECO:0000259" key="10">
    <source>
        <dbReference type="Pfam" id="PF01035"/>
    </source>
</evidence>
<keyword evidence="4 9" id="KW-0489">Methyltransferase</keyword>
<dbReference type="Gene3D" id="3.30.160.70">
    <property type="entry name" value="Methylated DNA-protein cysteine methyltransferase domain"/>
    <property type="match status" value="1"/>
</dbReference>
<dbReference type="PROSITE" id="PS00374">
    <property type="entry name" value="MGMT"/>
    <property type="match status" value="1"/>
</dbReference>
<dbReference type="InterPro" id="IPR036388">
    <property type="entry name" value="WH-like_DNA-bd_sf"/>
</dbReference>
<dbReference type="PANTHER" id="PTHR10815:SF13">
    <property type="entry name" value="METHYLATED-DNA--PROTEIN-CYSTEINE METHYLTRANSFERASE"/>
    <property type="match status" value="1"/>
</dbReference>
<dbReference type="Proteomes" id="UP000215301">
    <property type="component" value="Unassembled WGS sequence"/>
</dbReference>
<dbReference type="PANTHER" id="PTHR10815">
    <property type="entry name" value="METHYLATED-DNA--PROTEIN-CYSTEINE METHYLTRANSFERASE"/>
    <property type="match status" value="1"/>
</dbReference>
<comment type="function">
    <text evidence="9">Involved in the cellular defense against the biological effects of O6-methylguanine (O6-MeG) and O4-methylthymine (O4-MeT) in DNA. Repairs the methylated nucleobase in DNA by stoichiometrically transferring the methyl group to a cysteine residue in the enzyme. This is a suicide reaction: the enzyme is irreversibly inactivated.</text>
</comment>
<dbReference type="InterPro" id="IPR023546">
    <property type="entry name" value="MGMT"/>
</dbReference>
<dbReference type="HAMAP" id="MF_00772">
    <property type="entry name" value="OGT"/>
    <property type="match status" value="1"/>
</dbReference>
<dbReference type="GO" id="GO:0005737">
    <property type="term" value="C:cytoplasm"/>
    <property type="evidence" value="ECO:0007669"/>
    <property type="project" value="UniProtKB-SubCell"/>
</dbReference>
<keyword evidence="3 9" id="KW-0963">Cytoplasm</keyword>
<evidence type="ECO:0000259" key="11">
    <source>
        <dbReference type="Pfam" id="PF02870"/>
    </source>
</evidence>
<dbReference type="SUPFAM" id="SSF53155">
    <property type="entry name" value="Methylated DNA-protein cysteine methyltransferase domain"/>
    <property type="match status" value="1"/>
</dbReference>
<dbReference type="Gene3D" id="1.10.10.10">
    <property type="entry name" value="Winged helix-like DNA-binding domain superfamily/Winged helix DNA-binding domain"/>
    <property type="match status" value="1"/>
</dbReference>
<dbReference type="RefSeq" id="WP_094045641.1">
    <property type="nucleotide sequence ID" value="NZ_NKHD01000024.1"/>
</dbReference>
<evidence type="ECO:0000256" key="6">
    <source>
        <dbReference type="ARBA" id="ARBA00022763"/>
    </source>
</evidence>
<evidence type="ECO:0000313" key="12">
    <source>
        <dbReference type="EMBL" id="OXT07142.1"/>
    </source>
</evidence>
<comment type="caution">
    <text evidence="12">The sequence shown here is derived from an EMBL/GenBank/DDBJ whole genome shotgun (WGS) entry which is preliminary data.</text>
</comment>
<comment type="similarity">
    <text evidence="2 9">Belongs to the MGMT family.</text>
</comment>
<dbReference type="CDD" id="cd06445">
    <property type="entry name" value="ATase"/>
    <property type="match status" value="1"/>
</dbReference>
<reference evidence="12 13" key="1">
    <citation type="submission" date="2017-06" db="EMBL/GenBank/DDBJ databases">
        <title>Isolation and characterization of a thermophilic and butanogenic Thermoanaerobacterium thermosaccharolyticum M5 capable of efficient degradation of hemicellulose.</title>
        <authorList>
            <person name="Xin F."/>
            <person name="Jiang Y."/>
        </authorList>
    </citation>
    <scope>NUCLEOTIDE SEQUENCE [LARGE SCALE GENOMIC DNA]</scope>
    <source>
        <strain evidence="12 13">M5</strain>
    </source>
</reference>
<comment type="miscellaneous">
    <text evidence="9">This enzyme catalyzes only one turnover and therefore is not strictly catalytic. According to one definition, an enzyme is a biocatalyst that acts repeatedly and over many reaction cycles.</text>
</comment>
<sequence length="164" mass="18786">MLYDYLDTPIGKLTIYSSENGIMRIDFPNDKHMKCDRGTNEFIDSCKKQLKLYFDGRLREFKIKLDIKGTDFQKSVWKELMKIPYGFYATYGEIAKRIGKPNASRAVGNALNKNPIPIVIPCHRVIGSDMTLKGFGGGLNVKAFLLEHEGIVFKKDFYYNTNVN</sequence>
<dbReference type="EMBL" id="NKHD01000024">
    <property type="protein sequence ID" value="OXT07142.1"/>
    <property type="molecule type" value="Genomic_DNA"/>
</dbReference>
<keyword evidence="7 9" id="KW-0234">DNA repair</keyword>
<dbReference type="InterPro" id="IPR036217">
    <property type="entry name" value="MethylDNA_cys_MeTrfase_DNAb"/>
</dbReference>
<dbReference type="InterPro" id="IPR014048">
    <property type="entry name" value="MethylDNA_cys_MeTrfase_DNA-bd"/>
</dbReference>
<comment type="subcellular location">
    <subcellularLocation>
        <location evidence="9">Cytoplasm</location>
    </subcellularLocation>
</comment>
<dbReference type="InterPro" id="IPR001497">
    <property type="entry name" value="MethylDNA_cys_MeTrfase_AS"/>
</dbReference>
<evidence type="ECO:0000256" key="4">
    <source>
        <dbReference type="ARBA" id="ARBA00022603"/>
    </source>
</evidence>
<evidence type="ECO:0000256" key="5">
    <source>
        <dbReference type="ARBA" id="ARBA00022679"/>
    </source>
</evidence>
<dbReference type="EC" id="2.1.1.63" evidence="9"/>
<dbReference type="InterPro" id="IPR008332">
    <property type="entry name" value="MethylG_MeTrfase_N"/>
</dbReference>
<dbReference type="GO" id="GO:0032259">
    <property type="term" value="P:methylation"/>
    <property type="evidence" value="ECO:0007669"/>
    <property type="project" value="UniProtKB-KW"/>
</dbReference>
<dbReference type="Pfam" id="PF01035">
    <property type="entry name" value="DNA_binding_1"/>
    <property type="match status" value="1"/>
</dbReference>
<keyword evidence="6 9" id="KW-0227">DNA damage</keyword>
<accession>A0A231VG57</accession>
<evidence type="ECO:0000256" key="3">
    <source>
        <dbReference type="ARBA" id="ARBA00022490"/>
    </source>
</evidence>
<proteinExistence type="inferred from homology"/>
<dbReference type="Pfam" id="PF02870">
    <property type="entry name" value="Methyltransf_1N"/>
    <property type="match status" value="1"/>
</dbReference>
<evidence type="ECO:0000313" key="13">
    <source>
        <dbReference type="Proteomes" id="UP000215301"/>
    </source>
</evidence>
<gene>
    <name evidence="12" type="ORF">CE561_08980</name>
</gene>
<dbReference type="FunFam" id="1.10.10.10:FF:000214">
    <property type="entry name" value="Methylated-DNA--protein-cysteine methyltransferase"/>
    <property type="match status" value="1"/>
</dbReference>
<evidence type="ECO:0000256" key="7">
    <source>
        <dbReference type="ARBA" id="ARBA00023204"/>
    </source>
</evidence>
<keyword evidence="5 9" id="KW-0808">Transferase</keyword>
<dbReference type="SUPFAM" id="SSF46767">
    <property type="entry name" value="Methylated DNA-protein cysteine methyltransferase, C-terminal domain"/>
    <property type="match status" value="1"/>
</dbReference>
<dbReference type="InterPro" id="IPR036631">
    <property type="entry name" value="MGMT_N_sf"/>
</dbReference>
<dbReference type="GO" id="GO:0003908">
    <property type="term" value="F:methylated-DNA-[protein]-cysteine S-methyltransferase activity"/>
    <property type="evidence" value="ECO:0007669"/>
    <property type="project" value="UniProtKB-UniRule"/>
</dbReference>
<feature type="domain" description="Methylguanine DNA methyltransferase ribonuclease-like" evidence="11">
    <location>
        <begin position="1"/>
        <end position="67"/>
    </location>
</feature>
<comment type="catalytic activity">
    <reaction evidence="8 9">
        <text>a 6-O-methyl-2'-deoxyguanosine in DNA + L-cysteinyl-[protein] = S-methyl-L-cysteinyl-[protein] + a 2'-deoxyguanosine in DNA</text>
        <dbReference type="Rhea" id="RHEA:24000"/>
        <dbReference type="Rhea" id="RHEA-COMP:10131"/>
        <dbReference type="Rhea" id="RHEA-COMP:10132"/>
        <dbReference type="Rhea" id="RHEA-COMP:11367"/>
        <dbReference type="Rhea" id="RHEA-COMP:11368"/>
        <dbReference type="ChEBI" id="CHEBI:29950"/>
        <dbReference type="ChEBI" id="CHEBI:82612"/>
        <dbReference type="ChEBI" id="CHEBI:85445"/>
        <dbReference type="ChEBI" id="CHEBI:85448"/>
        <dbReference type="EC" id="2.1.1.63"/>
    </reaction>
</comment>
<evidence type="ECO:0000256" key="1">
    <source>
        <dbReference type="ARBA" id="ARBA00001286"/>
    </source>
</evidence>
<name>A0A231VG57_THETR</name>
<evidence type="ECO:0000256" key="2">
    <source>
        <dbReference type="ARBA" id="ARBA00008711"/>
    </source>
</evidence>
<comment type="catalytic activity">
    <reaction evidence="1 9">
        <text>a 4-O-methyl-thymidine in DNA + L-cysteinyl-[protein] = a thymidine in DNA + S-methyl-L-cysteinyl-[protein]</text>
        <dbReference type="Rhea" id="RHEA:53428"/>
        <dbReference type="Rhea" id="RHEA-COMP:10131"/>
        <dbReference type="Rhea" id="RHEA-COMP:10132"/>
        <dbReference type="Rhea" id="RHEA-COMP:13555"/>
        <dbReference type="Rhea" id="RHEA-COMP:13556"/>
        <dbReference type="ChEBI" id="CHEBI:29950"/>
        <dbReference type="ChEBI" id="CHEBI:82612"/>
        <dbReference type="ChEBI" id="CHEBI:137386"/>
        <dbReference type="ChEBI" id="CHEBI:137387"/>
        <dbReference type="EC" id="2.1.1.63"/>
    </reaction>
</comment>